<evidence type="ECO:0000256" key="5">
    <source>
        <dbReference type="ARBA" id="ARBA00022691"/>
    </source>
</evidence>
<dbReference type="EMBL" id="VSLD01000003">
    <property type="protein sequence ID" value="TYC99182.1"/>
    <property type="molecule type" value="Genomic_DNA"/>
</dbReference>
<comment type="subcellular location">
    <subcellularLocation>
        <location evidence="6">Cytoplasm</location>
    </subcellularLocation>
</comment>
<dbReference type="AlphaFoldDB" id="A0A5D0XTN3"/>
<gene>
    <name evidence="6 9" type="primary">rsmI</name>
    <name evidence="9" type="ORF">FQ377_08195</name>
</gene>
<protein>
    <recommendedName>
        <fullName evidence="6">Ribosomal RNA small subunit methyltransferase I</fullName>
        <ecNumber evidence="6">2.1.1.198</ecNumber>
    </recommendedName>
    <alternativeName>
        <fullName evidence="6">16S rRNA 2'-O-ribose C1402 methyltransferase</fullName>
    </alternativeName>
    <alternativeName>
        <fullName evidence="6">rRNA (cytidine-2'-O-)-methyltransferase RsmI</fullName>
    </alternativeName>
</protein>
<evidence type="ECO:0000259" key="8">
    <source>
        <dbReference type="Pfam" id="PF00590"/>
    </source>
</evidence>
<evidence type="ECO:0000256" key="7">
    <source>
        <dbReference type="SAM" id="MobiDB-lite"/>
    </source>
</evidence>
<dbReference type="InterPro" id="IPR014777">
    <property type="entry name" value="4pyrrole_Mease_sub1"/>
</dbReference>
<dbReference type="GO" id="GO:0005737">
    <property type="term" value="C:cytoplasm"/>
    <property type="evidence" value="ECO:0007669"/>
    <property type="project" value="UniProtKB-SubCell"/>
</dbReference>
<dbReference type="InterPro" id="IPR000878">
    <property type="entry name" value="4pyrrol_Mease"/>
</dbReference>
<proteinExistence type="inferred from homology"/>
<organism evidence="9 10">
    <name type="scientific">Arthrobacter echini</name>
    <dbReference type="NCBI Taxonomy" id="1529066"/>
    <lineage>
        <taxon>Bacteria</taxon>
        <taxon>Bacillati</taxon>
        <taxon>Actinomycetota</taxon>
        <taxon>Actinomycetes</taxon>
        <taxon>Micrococcales</taxon>
        <taxon>Micrococcaceae</taxon>
        <taxon>Arthrobacter</taxon>
    </lineage>
</organism>
<sequence>MGDPVDGGSDTADSGAAAAAGATPDTSRAVGTAYRGTTGDGSGRGRVVLAATPIGNMGDATERLIGLLQTADVVAAEDTRRLHRLLQGLGVGLSGRVISYHEHNEAERTPELLDLVRDGATVLLVTDAGMPAVSDPGYRLVRAAVEEDLDLTVVPGASAVLAALALSGLPTDRFCFEGFLPRKAGLRAGRLADLVSERRTMVFFEAPHRLEAMLRSLQQEFGSDRQAAVARELTKVHEQVIRGSLLDLLQWAQDGEVRGELAVVVAGAADAPPTRPEDHVSEVTVLLDGGMRLKDAVAAVSAERRVSKRELYAAVIASR</sequence>
<evidence type="ECO:0000313" key="9">
    <source>
        <dbReference type="EMBL" id="TYC99182.1"/>
    </source>
</evidence>
<feature type="domain" description="Tetrapyrrole methylase" evidence="8">
    <location>
        <begin position="47"/>
        <end position="247"/>
    </location>
</feature>
<keyword evidence="4 6" id="KW-0808">Transferase</keyword>
<keyword evidence="5 6" id="KW-0949">S-adenosyl-L-methionine</keyword>
<comment type="catalytic activity">
    <reaction evidence="6">
        <text>cytidine(1402) in 16S rRNA + S-adenosyl-L-methionine = 2'-O-methylcytidine(1402) in 16S rRNA + S-adenosyl-L-homocysteine + H(+)</text>
        <dbReference type="Rhea" id="RHEA:42924"/>
        <dbReference type="Rhea" id="RHEA-COMP:10285"/>
        <dbReference type="Rhea" id="RHEA-COMP:10286"/>
        <dbReference type="ChEBI" id="CHEBI:15378"/>
        <dbReference type="ChEBI" id="CHEBI:57856"/>
        <dbReference type="ChEBI" id="CHEBI:59789"/>
        <dbReference type="ChEBI" id="CHEBI:74495"/>
        <dbReference type="ChEBI" id="CHEBI:82748"/>
        <dbReference type="EC" id="2.1.1.198"/>
    </reaction>
</comment>
<dbReference type="CDD" id="cd11648">
    <property type="entry name" value="RsmI"/>
    <property type="match status" value="1"/>
</dbReference>
<dbReference type="Proteomes" id="UP000323410">
    <property type="component" value="Unassembled WGS sequence"/>
</dbReference>
<dbReference type="PANTHER" id="PTHR46111:SF1">
    <property type="entry name" value="RIBOSOMAL RNA SMALL SUBUNIT METHYLTRANSFERASE I"/>
    <property type="match status" value="1"/>
</dbReference>
<accession>A0A5D0XTN3</accession>
<dbReference type="SUPFAM" id="SSF53790">
    <property type="entry name" value="Tetrapyrrole methylase"/>
    <property type="match status" value="1"/>
</dbReference>
<keyword evidence="10" id="KW-1185">Reference proteome</keyword>
<keyword evidence="1 6" id="KW-0963">Cytoplasm</keyword>
<evidence type="ECO:0000256" key="2">
    <source>
        <dbReference type="ARBA" id="ARBA00022552"/>
    </source>
</evidence>
<name>A0A5D0XTN3_9MICC</name>
<dbReference type="Pfam" id="PF00590">
    <property type="entry name" value="TP_methylase"/>
    <property type="match status" value="1"/>
</dbReference>
<dbReference type="PIRSF" id="PIRSF005917">
    <property type="entry name" value="MTase_YraL"/>
    <property type="match status" value="1"/>
</dbReference>
<comment type="function">
    <text evidence="6">Catalyzes the 2'-O-methylation of the ribose of cytidine 1402 (C1402) in 16S rRNA.</text>
</comment>
<keyword evidence="3 6" id="KW-0489">Methyltransferase</keyword>
<dbReference type="Gene3D" id="3.30.950.10">
    <property type="entry name" value="Methyltransferase, Cobalt-precorrin-4 Transmethylase, Domain 2"/>
    <property type="match status" value="1"/>
</dbReference>
<dbReference type="NCBIfam" id="TIGR00096">
    <property type="entry name" value="16S rRNA (cytidine(1402)-2'-O)-methyltransferase"/>
    <property type="match status" value="1"/>
</dbReference>
<comment type="similarity">
    <text evidence="6">Belongs to the methyltransferase superfamily. RsmI family.</text>
</comment>
<dbReference type="FunFam" id="3.30.950.10:FF:000002">
    <property type="entry name" value="Ribosomal RNA small subunit methyltransferase I"/>
    <property type="match status" value="1"/>
</dbReference>
<keyword evidence="2 6" id="KW-0698">rRNA processing</keyword>
<dbReference type="InterPro" id="IPR035996">
    <property type="entry name" value="4pyrrol_Methylase_sf"/>
</dbReference>
<dbReference type="InterPro" id="IPR008189">
    <property type="entry name" value="rRNA_ssu_MeTfrase_I"/>
</dbReference>
<dbReference type="InterPro" id="IPR014776">
    <property type="entry name" value="4pyrrole_Mease_sub2"/>
</dbReference>
<dbReference type="PANTHER" id="PTHR46111">
    <property type="entry name" value="RIBOSOMAL RNA SMALL SUBUNIT METHYLTRANSFERASE I"/>
    <property type="match status" value="1"/>
</dbReference>
<dbReference type="OrthoDB" id="9809084at2"/>
<dbReference type="GO" id="GO:0070677">
    <property type="term" value="F:rRNA (cytosine-2'-O-)-methyltransferase activity"/>
    <property type="evidence" value="ECO:0007669"/>
    <property type="project" value="UniProtKB-UniRule"/>
</dbReference>
<evidence type="ECO:0000313" key="10">
    <source>
        <dbReference type="Proteomes" id="UP000323410"/>
    </source>
</evidence>
<evidence type="ECO:0000256" key="4">
    <source>
        <dbReference type="ARBA" id="ARBA00022679"/>
    </source>
</evidence>
<dbReference type="EC" id="2.1.1.198" evidence="6"/>
<feature type="compositionally biased region" description="Low complexity" evidence="7">
    <location>
        <begin position="1"/>
        <end position="27"/>
    </location>
</feature>
<feature type="region of interest" description="Disordered" evidence="7">
    <location>
        <begin position="1"/>
        <end position="42"/>
    </location>
</feature>
<dbReference type="Gene3D" id="3.40.1010.10">
    <property type="entry name" value="Cobalt-precorrin-4 Transmethylase, Domain 1"/>
    <property type="match status" value="1"/>
</dbReference>
<reference evidence="9 10" key="1">
    <citation type="submission" date="2019-08" db="EMBL/GenBank/DDBJ databases">
        <title>Genone of Arthrobacter echini P9.</title>
        <authorList>
            <person name="Bowman J.P."/>
        </authorList>
    </citation>
    <scope>NUCLEOTIDE SEQUENCE [LARGE SCALE GENOMIC DNA]</scope>
    <source>
        <strain evidence="9 10">P9</strain>
    </source>
</reference>
<dbReference type="HAMAP" id="MF_01877">
    <property type="entry name" value="16SrRNA_methyltr_I"/>
    <property type="match status" value="1"/>
</dbReference>
<evidence type="ECO:0000256" key="6">
    <source>
        <dbReference type="HAMAP-Rule" id="MF_01877"/>
    </source>
</evidence>
<comment type="caution">
    <text evidence="9">The sequence shown here is derived from an EMBL/GenBank/DDBJ whole genome shotgun (WGS) entry which is preliminary data.</text>
</comment>
<evidence type="ECO:0000256" key="3">
    <source>
        <dbReference type="ARBA" id="ARBA00022603"/>
    </source>
</evidence>
<dbReference type="FunFam" id="3.40.1010.10:FF:000007">
    <property type="entry name" value="Ribosomal RNA small subunit methyltransferase I"/>
    <property type="match status" value="1"/>
</dbReference>
<evidence type="ECO:0000256" key="1">
    <source>
        <dbReference type="ARBA" id="ARBA00022490"/>
    </source>
</evidence>